<evidence type="ECO:0000313" key="2">
    <source>
        <dbReference type="Proteomes" id="UP000502535"/>
    </source>
</evidence>
<gene>
    <name evidence="1" type="ORF">fnug_43</name>
</gene>
<reference evidence="2" key="1">
    <citation type="submission" date="2020-03" db="EMBL/GenBank/DDBJ databases">
        <authorList>
            <person name="Olsen N.S."/>
            <person name="Forero-Junco L."/>
            <person name="Kot W."/>
            <person name="Hansen L.H."/>
        </authorList>
    </citation>
    <scope>NUCLEOTIDE SEQUENCE [LARGE SCALE GENOMIC DNA]</scope>
</reference>
<dbReference type="Proteomes" id="UP000502535">
    <property type="component" value="Segment"/>
</dbReference>
<organism evidence="1 2">
    <name type="scientific">Pseudomonas phage fnug</name>
    <dbReference type="NCBI Taxonomy" id="2719836"/>
    <lineage>
        <taxon>Viruses</taxon>
        <taxon>Duplodnaviria</taxon>
        <taxon>Heunggongvirae</taxon>
        <taxon>Uroviricota</taxon>
        <taxon>Caudoviricetes</taxon>
        <taxon>Chimalliviridae</taxon>
        <taxon>Phikzvirus</taxon>
        <taxon>Phikzvirus phiKZ</taxon>
    </lineage>
</organism>
<sequence length="271" mass="31219">MTESTTFSFTPNPHLKVIYDNFKNKYPKNSVIYGWINKENNTWGITGNTKYNSIKGTGHNAQYINHLISRLLEEEQHFENTRIERAWLNLIESYENSYKSDVSHYTNLPLKATLPIGKLNVFQIGRAHSDELGMVTLKSANVSEIIIESKSALDEALDSIDCIIHENIKTDFKVLMHEFYKNEPYRPDWLKENGTCKFIQLTFNIGSSFDLIYYGWKWEGVTRIKTSDRDAADMLYSGIIINTSKLVNDPDNEPLFEQLVNVCEVSTAKVK</sequence>
<proteinExistence type="predicted"/>
<evidence type="ECO:0000313" key="1">
    <source>
        <dbReference type="EMBL" id="QJB22686.1"/>
    </source>
</evidence>
<name>A0A6H2A968_9CAUD</name>
<protein>
    <submittedName>
        <fullName evidence="1">Uncharacterized protein</fullName>
    </submittedName>
</protein>
<dbReference type="EMBL" id="MT133560">
    <property type="protein sequence ID" value="QJB22686.1"/>
    <property type="molecule type" value="Genomic_DNA"/>
</dbReference>
<accession>A0A6H2A968</accession>